<dbReference type="EMBL" id="OR983333">
    <property type="protein sequence ID" value="WWY65940.1"/>
    <property type="molecule type" value="Genomic_DNA"/>
</dbReference>
<protein>
    <submittedName>
        <fullName evidence="1">Uncharacterized protein</fullName>
    </submittedName>
</protein>
<proteinExistence type="predicted"/>
<evidence type="ECO:0000313" key="1">
    <source>
        <dbReference type="EMBL" id="WWY65940.1"/>
    </source>
</evidence>
<sequence length="80" mass="9162">MQYRTFEGWAKKGKVVKKGEKSSARTSEGVHLFSSSQVTNITKGKTVPGKPHYEDFGLKRRYLNSSDYGFDSLDYDPYNF</sequence>
<gene>
    <name evidence="1" type="ORF">16af_00056</name>
</gene>
<organism evidence="1">
    <name type="scientific">Escherichia phage 1-6af</name>
    <dbReference type="NCBI Taxonomy" id="3117707"/>
    <lineage>
        <taxon>Viruses</taxon>
        <taxon>Duplodnaviria</taxon>
        <taxon>Heunggongvirae</taxon>
        <taxon>Uroviricota</taxon>
        <taxon>Caudoviricetes</taxon>
        <taxon>Mktvariviridae</taxon>
        <taxon>Gordonclarkvirinae</taxon>
        <taxon>Kuravirus</taxon>
    </lineage>
</organism>
<reference evidence="1" key="1">
    <citation type="submission" date="2023-12" db="EMBL/GenBank/DDBJ databases">
        <authorList>
            <person name="Khan F."/>
            <person name="Alvi I.A."/>
        </authorList>
    </citation>
    <scope>NUCLEOTIDE SEQUENCE</scope>
</reference>
<name>A0AAU6NTX3_9CAUD</name>
<accession>A0AAU6NTX3</accession>